<keyword evidence="6" id="KW-0411">Iron-sulfur</keyword>
<evidence type="ECO:0000256" key="10">
    <source>
        <dbReference type="SAM" id="MobiDB-lite"/>
    </source>
</evidence>
<evidence type="ECO:0000256" key="1">
    <source>
        <dbReference type="ARBA" id="ARBA00002494"/>
    </source>
</evidence>
<evidence type="ECO:0000256" key="9">
    <source>
        <dbReference type="ARBA" id="ARBA00034078"/>
    </source>
</evidence>
<keyword evidence="13" id="KW-1185">Reference proteome</keyword>
<feature type="compositionally biased region" description="Gly residues" evidence="10">
    <location>
        <begin position="25"/>
        <end position="38"/>
    </location>
</feature>
<reference evidence="12 13" key="1">
    <citation type="submission" date="2020-03" db="EMBL/GenBank/DDBJ databases">
        <title>Two novel Motilibacter sp.</title>
        <authorList>
            <person name="Liu S."/>
        </authorList>
    </citation>
    <scope>NUCLEOTIDE SEQUENCE [LARGE SCALE GENOMIC DNA]</scope>
    <source>
        <strain evidence="12 13">E257</strain>
    </source>
</reference>
<dbReference type="CDD" id="cd03467">
    <property type="entry name" value="Rieske"/>
    <property type="match status" value="1"/>
</dbReference>
<keyword evidence="3" id="KW-0001">2Fe-2S</keyword>
<proteinExistence type="predicted"/>
<dbReference type="PROSITE" id="PS51296">
    <property type="entry name" value="RIESKE"/>
    <property type="match status" value="1"/>
</dbReference>
<dbReference type="Pfam" id="PF00355">
    <property type="entry name" value="Rieske"/>
    <property type="match status" value="1"/>
</dbReference>
<feature type="region of interest" description="Disordered" evidence="10">
    <location>
        <begin position="25"/>
        <end position="60"/>
    </location>
</feature>
<evidence type="ECO:0000256" key="6">
    <source>
        <dbReference type="ARBA" id="ARBA00023014"/>
    </source>
</evidence>
<evidence type="ECO:0000256" key="7">
    <source>
        <dbReference type="ARBA" id="ARBA00023157"/>
    </source>
</evidence>
<dbReference type="SUPFAM" id="SSF50022">
    <property type="entry name" value="ISP domain"/>
    <property type="match status" value="1"/>
</dbReference>
<dbReference type="InterPro" id="IPR017941">
    <property type="entry name" value="Rieske_2Fe-2S"/>
</dbReference>
<comment type="caution">
    <text evidence="12">The sequence shown here is derived from an EMBL/GenBank/DDBJ whole genome shotgun (WGS) entry which is preliminary data.</text>
</comment>
<comment type="function">
    <text evidence="1">Iron-sulfur subunit of the cytochrome bc1 complex, an essential component of the respiratory electron transport chain required for ATP synthesis. The bc1 complex catalyzes the oxidation of menaquinol and the reduction of cytochrome c in the respiratory chain. The bc1 complex operates through a Q-cycle mechanism that couples electron transfer to generation of the proton gradient that drives ATP synthesis.</text>
</comment>
<evidence type="ECO:0000313" key="13">
    <source>
        <dbReference type="Proteomes" id="UP000800981"/>
    </source>
</evidence>
<organism evidence="12 13">
    <name type="scientific">Motilibacter deserti</name>
    <dbReference type="NCBI Taxonomy" id="2714956"/>
    <lineage>
        <taxon>Bacteria</taxon>
        <taxon>Bacillati</taxon>
        <taxon>Actinomycetota</taxon>
        <taxon>Actinomycetes</taxon>
        <taxon>Motilibacterales</taxon>
        <taxon>Motilibacteraceae</taxon>
        <taxon>Motilibacter</taxon>
    </lineage>
</organism>
<comment type="cofactor">
    <cofactor evidence="9">
        <name>[2Fe-2S] cluster</name>
        <dbReference type="ChEBI" id="CHEBI:190135"/>
    </cofactor>
</comment>
<feature type="domain" description="Rieske" evidence="11">
    <location>
        <begin position="64"/>
        <end position="159"/>
    </location>
</feature>
<evidence type="ECO:0000259" key="11">
    <source>
        <dbReference type="PROSITE" id="PS51296"/>
    </source>
</evidence>
<sequence length="160" mass="14465">MLAGACGVCVGLVAGCGGGDSDTAGGTSGTGTTSGTGGSSPSAAGSAPGSPSASASASSGGAATGLVALADVPVGGAVAATAADGSPLLVAQPTAGDVVAFSAVCPHQGATVEVVGGNQLYCPRHGSAFNVSDGAVVQGPAEQGLRAVAVRVEGDQVVAG</sequence>
<evidence type="ECO:0000256" key="8">
    <source>
        <dbReference type="ARBA" id="ARBA00029586"/>
    </source>
</evidence>
<evidence type="ECO:0000313" key="12">
    <source>
        <dbReference type="EMBL" id="NHC16425.1"/>
    </source>
</evidence>
<evidence type="ECO:0000256" key="3">
    <source>
        <dbReference type="ARBA" id="ARBA00022714"/>
    </source>
</evidence>
<dbReference type="PRINTS" id="PR00162">
    <property type="entry name" value="RIESKE"/>
</dbReference>
<feature type="compositionally biased region" description="Low complexity" evidence="10">
    <location>
        <begin position="39"/>
        <end position="60"/>
    </location>
</feature>
<dbReference type="PANTHER" id="PTHR10134">
    <property type="entry name" value="CYTOCHROME B-C1 COMPLEX SUBUNIT RIESKE, MITOCHONDRIAL"/>
    <property type="match status" value="1"/>
</dbReference>
<dbReference type="EMBL" id="JAANNP010000163">
    <property type="protein sequence ID" value="NHC16425.1"/>
    <property type="molecule type" value="Genomic_DNA"/>
</dbReference>
<dbReference type="InterPro" id="IPR014349">
    <property type="entry name" value="Rieske_Fe-S_prot"/>
</dbReference>
<name>A0ABX0H393_9ACTN</name>
<evidence type="ECO:0000256" key="2">
    <source>
        <dbReference type="ARBA" id="ARBA00015816"/>
    </source>
</evidence>
<evidence type="ECO:0000256" key="4">
    <source>
        <dbReference type="ARBA" id="ARBA00022723"/>
    </source>
</evidence>
<keyword evidence="5" id="KW-0408">Iron</keyword>
<dbReference type="InterPro" id="IPR036922">
    <property type="entry name" value="Rieske_2Fe-2S_sf"/>
</dbReference>
<dbReference type="Proteomes" id="UP000800981">
    <property type="component" value="Unassembled WGS sequence"/>
</dbReference>
<keyword evidence="4" id="KW-0479">Metal-binding</keyword>
<gene>
    <name evidence="12" type="ORF">G9H71_21805</name>
</gene>
<accession>A0ABX0H393</accession>
<keyword evidence="7" id="KW-1015">Disulfide bond</keyword>
<dbReference type="Gene3D" id="2.102.10.10">
    <property type="entry name" value="Rieske [2Fe-2S] iron-sulphur domain"/>
    <property type="match status" value="1"/>
</dbReference>
<protein>
    <recommendedName>
        <fullName evidence="2">Cytochrome bc1 complex Rieske iron-sulfur subunit</fullName>
    </recommendedName>
    <alternativeName>
        <fullName evidence="8">Cytochrome bc1 reductase complex subunit QcrA</fullName>
    </alternativeName>
</protein>
<dbReference type="InterPro" id="IPR005805">
    <property type="entry name" value="Rieske_Fe-S_prot_C"/>
</dbReference>
<evidence type="ECO:0000256" key="5">
    <source>
        <dbReference type="ARBA" id="ARBA00023004"/>
    </source>
</evidence>